<keyword evidence="4" id="KW-0633">Potassium transport</keyword>
<reference evidence="14 15" key="1">
    <citation type="journal article" date="2015" name="Genome Announc.">
        <title>Expanding the biotechnology potential of lactobacilli through comparative genomics of 213 strains and associated genera.</title>
        <authorList>
            <person name="Sun Z."/>
            <person name="Harris H.M."/>
            <person name="McCann A."/>
            <person name="Guo C."/>
            <person name="Argimon S."/>
            <person name="Zhang W."/>
            <person name="Yang X."/>
            <person name="Jeffery I.B."/>
            <person name="Cooney J.C."/>
            <person name="Kagawa T.F."/>
            <person name="Liu W."/>
            <person name="Song Y."/>
            <person name="Salvetti E."/>
            <person name="Wrobel A."/>
            <person name="Rasinkangas P."/>
            <person name="Parkhill J."/>
            <person name="Rea M.C."/>
            <person name="O'Sullivan O."/>
            <person name="Ritari J."/>
            <person name="Douillard F.P."/>
            <person name="Paul Ross R."/>
            <person name="Yang R."/>
            <person name="Briner A.E."/>
            <person name="Felis G.E."/>
            <person name="de Vos W.M."/>
            <person name="Barrangou R."/>
            <person name="Klaenhammer T.R."/>
            <person name="Caufield P.W."/>
            <person name="Cui Y."/>
            <person name="Zhang H."/>
            <person name="O'Toole P.W."/>
        </authorList>
    </citation>
    <scope>NUCLEOTIDE SEQUENCE [LARGE SCALE GENOMIC DNA]</scope>
    <source>
        <strain evidence="14 15">DSM 20019</strain>
    </source>
</reference>
<keyword evidence="9" id="KW-0406">Ion transport</keyword>
<comment type="caution">
    <text evidence="14">The sequence shown here is derived from an EMBL/GenBank/DDBJ whole genome shotgun (WGS) entry which is preliminary data.</text>
</comment>
<dbReference type="Proteomes" id="UP000050828">
    <property type="component" value="Unassembled WGS sequence"/>
</dbReference>
<evidence type="ECO:0000256" key="1">
    <source>
        <dbReference type="ARBA" id="ARBA00004141"/>
    </source>
</evidence>
<evidence type="ECO:0000256" key="9">
    <source>
        <dbReference type="ARBA" id="ARBA00023065"/>
    </source>
</evidence>
<evidence type="ECO:0000256" key="2">
    <source>
        <dbReference type="ARBA" id="ARBA00006920"/>
    </source>
</evidence>
<evidence type="ECO:0000256" key="8">
    <source>
        <dbReference type="ARBA" id="ARBA00022989"/>
    </source>
</evidence>
<protein>
    <recommendedName>
        <fullName evidence="16">Integral membrane protein</fullName>
    </recommendedName>
</protein>
<feature type="transmembrane region" description="Helical" evidence="13">
    <location>
        <begin position="7"/>
        <end position="26"/>
    </location>
</feature>
<dbReference type="Pfam" id="PF06736">
    <property type="entry name" value="TMEM175"/>
    <property type="match status" value="1"/>
</dbReference>
<feature type="transmembrane region" description="Helical" evidence="13">
    <location>
        <begin position="46"/>
        <end position="65"/>
    </location>
</feature>
<evidence type="ECO:0000256" key="11">
    <source>
        <dbReference type="ARBA" id="ARBA00023303"/>
    </source>
</evidence>
<dbReference type="GO" id="GO:0016020">
    <property type="term" value="C:membrane"/>
    <property type="evidence" value="ECO:0007669"/>
    <property type="project" value="UniProtKB-SubCell"/>
</dbReference>
<feature type="transmembrane region" description="Helical" evidence="13">
    <location>
        <begin position="153"/>
        <end position="172"/>
    </location>
</feature>
<evidence type="ECO:0000256" key="4">
    <source>
        <dbReference type="ARBA" id="ARBA00022538"/>
    </source>
</evidence>
<dbReference type="InterPro" id="IPR010617">
    <property type="entry name" value="TMEM175-like"/>
</dbReference>
<keyword evidence="10 13" id="KW-0472">Membrane</keyword>
<accession>A0AAJ0LF10</accession>
<evidence type="ECO:0008006" key="16">
    <source>
        <dbReference type="Google" id="ProtNLM"/>
    </source>
</evidence>
<dbReference type="GO" id="GO:0005267">
    <property type="term" value="F:potassium channel activity"/>
    <property type="evidence" value="ECO:0007669"/>
    <property type="project" value="UniProtKB-KW"/>
</dbReference>
<dbReference type="PANTHER" id="PTHR31462">
    <property type="entry name" value="ENDOSOMAL/LYSOSOMAL POTASSIUM CHANNEL TMEM175"/>
    <property type="match status" value="1"/>
</dbReference>
<evidence type="ECO:0000313" key="14">
    <source>
        <dbReference type="EMBL" id="KRK92664.1"/>
    </source>
</evidence>
<name>A0AAJ0LF10_LATCU</name>
<feature type="transmembrane region" description="Helical" evidence="13">
    <location>
        <begin position="77"/>
        <end position="97"/>
    </location>
</feature>
<keyword evidence="7" id="KW-0630">Potassium</keyword>
<evidence type="ECO:0000256" key="6">
    <source>
        <dbReference type="ARBA" id="ARBA00022826"/>
    </source>
</evidence>
<comment type="catalytic activity">
    <reaction evidence="12">
        <text>K(+)(in) = K(+)(out)</text>
        <dbReference type="Rhea" id="RHEA:29463"/>
        <dbReference type="ChEBI" id="CHEBI:29103"/>
    </reaction>
</comment>
<evidence type="ECO:0000256" key="12">
    <source>
        <dbReference type="ARBA" id="ARBA00034430"/>
    </source>
</evidence>
<dbReference type="GeneID" id="49611270"/>
<sequence>MYRINKGRLEAFSDAVIAIIVTIMILEFKTPETPEIKALLENGPYFFAYIITYVFVGVAWYNHYYMFSLTKRGTKRIYWLNNIWLLSMSFLPVATAWTGRFINERGPEYFYYVVHLIWLLAYFFLSDALANANREVAPERYQKIKAMPIYSTITRPYFWVIQVILLVAIYFFPPIELIFVMVEIYTIGNRTDKESDQLFND</sequence>
<gene>
    <name evidence="14" type="ORF">FC08_GL000645</name>
</gene>
<keyword evidence="3" id="KW-0813">Transport</keyword>
<dbReference type="RefSeq" id="WP_371857628.1">
    <property type="nucleotide sequence ID" value="NZ_AZDL01000021.1"/>
</dbReference>
<keyword evidence="8 13" id="KW-1133">Transmembrane helix</keyword>
<evidence type="ECO:0000256" key="10">
    <source>
        <dbReference type="ARBA" id="ARBA00023136"/>
    </source>
</evidence>
<evidence type="ECO:0000256" key="3">
    <source>
        <dbReference type="ARBA" id="ARBA00022448"/>
    </source>
</evidence>
<keyword evidence="5 13" id="KW-0812">Transmembrane</keyword>
<comment type="similarity">
    <text evidence="2">Belongs to the TMEM175 family.</text>
</comment>
<evidence type="ECO:0000313" key="15">
    <source>
        <dbReference type="Proteomes" id="UP000050828"/>
    </source>
</evidence>
<keyword evidence="11" id="KW-0407">Ion channel</keyword>
<evidence type="ECO:0000256" key="7">
    <source>
        <dbReference type="ARBA" id="ARBA00022958"/>
    </source>
</evidence>
<dbReference type="EMBL" id="AZDL01000021">
    <property type="protein sequence ID" value="KRK92664.1"/>
    <property type="molecule type" value="Genomic_DNA"/>
</dbReference>
<evidence type="ECO:0000256" key="13">
    <source>
        <dbReference type="SAM" id="Phobius"/>
    </source>
</evidence>
<organism evidence="14 15">
    <name type="scientific">Latilactobacillus curvatus JCM 1096 = DSM 20019</name>
    <dbReference type="NCBI Taxonomy" id="1293592"/>
    <lineage>
        <taxon>Bacteria</taxon>
        <taxon>Bacillati</taxon>
        <taxon>Bacillota</taxon>
        <taxon>Bacilli</taxon>
        <taxon>Lactobacillales</taxon>
        <taxon>Lactobacillaceae</taxon>
        <taxon>Latilactobacillus</taxon>
    </lineage>
</organism>
<dbReference type="AlphaFoldDB" id="A0AAJ0LF10"/>
<keyword evidence="6" id="KW-0631">Potassium channel</keyword>
<evidence type="ECO:0000256" key="5">
    <source>
        <dbReference type="ARBA" id="ARBA00022692"/>
    </source>
</evidence>
<comment type="subcellular location">
    <subcellularLocation>
        <location evidence="1">Membrane</location>
        <topology evidence="1">Multi-pass membrane protein</topology>
    </subcellularLocation>
</comment>
<proteinExistence type="inferred from homology"/>
<dbReference type="PANTHER" id="PTHR31462:SF5">
    <property type="entry name" value="ENDOSOMAL_LYSOSOMAL PROTON CHANNEL TMEM175"/>
    <property type="match status" value="1"/>
</dbReference>
<dbReference type="GO" id="GO:0015252">
    <property type="term" value="F:proton channel activity"/>
    <property type="evidence" value="ECO:0007669"/>
    <property type="project" value="InterPro"/>
</dbReference>
<feature type="transmembrane region" description="Helical" evidence="13">
    <location>
        <begin position="109"/>
        <end position="132"/>
    </location>
</feature>